<evidence type="ECO:0000256" key="3">
    <source>
        <dbReference type="ARBA" id="ARBA00023163"/>
    </source>
</evidence>
<keyword evidence="1" id="KW-0805">Transcription regulation</keyword>
<proteinExistence type="predicted"/>
<dbReference type="InterPro" id="IPR050679">
    <property type="entry name" value="Bact_HTH_transcr_reg"/>
</dbReference>
<dbReference type="SMART" id="SM00345">
    <property type="entry name" value="HTH_GNTR"/>
    <property type="match status" value="1"/>
</dbReference>
<dbReference type="InterPro" id="IPR028978">
    <property type="entry name" value="Chorismate_lyase_/UTRA_dom_sf"/>
</dbReference>
<dbReference type="GO" id="GO:0045892">
    <property type="term" value="P:negative regulation of DNA-templated transcription"/>
    <property type="evidence" value="ECO:0007669"/>
    <property type="project" value="TreeGrafter"/>
</dbReference>
<dbReference type="InterPro" id="IPR036390">
    <property type="entry name" value="WH_DNA-bd_sf"/>
</dbReference>
<sequence>MTVDSDTIKEETSRATDPVSLSRLTEESGAPLWDVVKRRISKAILIGEWPPGTVLPSEVALAQQLGVAVGTVRRALTELTTEGLISRRRKTGTVVTGRSPHHSLRYFFQYFRLHKQDGALERSQARVIELNRSIADTEACEKLELPPGAEIVTLRRVRDVDGRPVMHEVYILPAARVPNFPMSPAEAPQLVYIYLLEQYGIRISAIREHLTATIATEQDCKLLQLSSPAAVLAIDEIAYDQANVPVLYGRSYASTANHVYINEVR</sequence>
<dbReference type="GO" id="GO:0003700">
    <property type="term" value="F:DNA-binding transcription factor activity"/>
    <property type="evidence" value="ECO:0007669"/>
    <property type="project" value="InterPro"/>
</dbReference>
<dbReference type="Gene3D" id="3.40.1410.10">
    <property type="entry name" value="Chorismate lyase-like"/>
    <property type="match status" value="1"/>
</dbReference>
<dbReference type="Proteomes" id="UP000494110">
    <property type="component" value="Unassembled WGS sequence"/>
</dbReference>
<feature type="region of interest" description="Disordered" evidence="4">
    <location>
        <begin position="1"/>
        <end position="21"/>
    </location>
</feature>
<dbReference type="Gene3D" id="1.10.10.10">
    <property type="entry name" value="Winged helix-like DNA-binding domain superfamily/Winged helix DNA-binding domain"/>
    <property type="match status" value="1"/>
</dbReference>
<evidence type="ECO:0000313" key="7">
    <source>
        <dbReference type="Proteomes" id="UP000494110"/>
    </source>
</evidence>
<dbReference type="CDD" id="cd07377">
    <property type="entry name" value="WHTH_GntR"/>
    <property type="match status" value="1"/>
</dbReference>
<gene>
    <name evidence="6" type="ORF">BLA39750_00913</name>
</gene>
<keyword evidence="2" id="KW-0238">DNA-binding</keyword>
<keyword evidence="3" id="KW-0804">Transcription</keyword>
<dbReference type="InterPro" id="IPR011663">
    <property type="entry name" value="UTRA"/>
</dbReference>
<dbReference type="InterPro" id="IPR036388">
    <property type="entry name" value="WH-like_DNA-bd_sf"/>
</dbReference>
<dbReference type="InterPro" id="IPR000524">
    <property type="entry name" value="Tscrpt_reg_HTH_GntR"/>
</dbReference>
<dbReference type="Pfam" id="PF07702">
    <property type="entry name" value="UTRA"/>
    <property type="match status" value="1"/>
</dbReference>
<feature type="domain" description="HTH gntR-type" evidence="5">
    <location>
        <begin position="30"/>
        <end position="98"/>
    </location>
</feature>
<organism evidence="6 7">
    <name type="scientific">Burkholderia lata (strain ATCC 17760 / DSM 23089 / LMG 22485 / NCIMB 9086 / R18194 / 383)</name>
    <dbReference type="NCBI Taxonomy" id="482957"/>
    <lineage>
        <taxon>Bacteria</taxon>
        <taxon>Pseudomonadati</taxon>
        <taxon>Pseudomonadota</taxon>
        <taxon>Betaproteobacteria</taxon>
        <taxon>Burkholderiales</taxon>
        <taxon>Burkholderiaceae</taxon>
        <taxon>Burkholderia</taxon>
        <taxon>Burkholderia cepacia complex</taxon>
    </lineage>
</organism>
<dbReference type="RefSeq" id="WP_175011065.1">
    <property type="nucleotide sequence ID" value="NZ_CABVQN010000003.1"/>
</dbReference>
<dbReference type="PRINTS" id="PR00035">
    <property type="entry name" value="HTHGNTR"/>
</dbReference>
<dbReference type="GO" id="GO:0003677">
    <property type="term" value="F:DNA binding"/>
    <property type="evidence" value="ECO:0007669"/>
    <property type="project" value="UniProtKB-KW"/>
</dbReference>
<dbReference type="SUPFAM" id="SSF64288">
    <property type="entry name" value="Chorismate lyase-like"/>
    <property type="match status" value="1"/>
</dbReference>
<feature type="compositionally biased region" description="Basic and acidic residues" evidence="4">
    <location>
        <begin position="1"/>
        <end position="14"/>
    </location>
</feature>
<evidence type="ECO:0000256" key="1">
    <source>
        <dbReference type="ARBA" id="ARBA00023015"/>
    </source>
</evidence>
<dbReference type="SMART" id="SM00866">
    <property type="entry name" value="UTRA"/>
    <property type="match status" value="1"/>
</dbReference>
<dbReference type="PROSITE" id="PS50949">
    <property type="entry name" value="HTH_GNTR"/>
    <property type="match status" value="1"/>
</dbReference>
<protein>
    <submittedName>
        <fullName evidence="6">GntR family transcriptional regulator</fullName>
    </submittedName>
</protein>
<evidence type="ECO:0000259" key="5">
    <source>
        <dbReference type="PROSITE" id="PS50949"/>
    </source>
</evidence>
<dbReference type="PANTHER" id="PTHR44846">
    <property type="entry name" value="MANNOSYL-D-GLYCERATE TRANSPORT/METABOLISM SYSTEM REPRESSOR MNGR-RELATED"/>
    <property type="match status" value="1"/>
</dbReference>
<accession>A0A6P2UR92</accession>
<dbReference type="SUPFAM" id="SSF46785">
    <property type="entry name" value="Winged helix' DNA-binding domain"/>
    <property type="match status" value="1"/>
</dbReference>
<dbReference type="EMBL" id="CABVQN010000003">
    <property type="protein sequence ID" value="VWC76475.1"/>
    <property type="molecule type" value="Genomic_DNA"/>
</dbReference>
<name>A0A6P2UR92_BURL3</name>
<evidence type="ECO:0000256" key="2">
    <source>
        <dbReference type="ARBA" id="ARBA00023125"/>
    </source>
</evidence>
<evidence type="ECO:0000313" key="6">
    <source>
        <dbReference type="EMBL" id="VWC76475.1"/>
    </source>
</evidence>
<dbReference type="AlphaFoldDB" id="A0A6P2UR92"/>
<evidence type="ECO:0000256" key="4">
    <source>
        <dbReference type="SAM" id="MobiDB-lite"/>
    </source>
</evidence>
<dbReference type="Pfam" id="PF00392">
    <property type="entry name" value="GntR"/>
    <property type="match status" value="1"/>
</dbReference>
<reference evidence="6 7" key="1">
    <citation type="submission" date="2019-09" db="EMBL/GenBank/DDBJ databases">
        <authorList>
            <person name="Depoorter E."/>
        </authorList>
    </citation>
    <scope>NUCLEOTIDE SEQUENCE [LARGE SCALE GENOMIC DNA]</scope>
    <source>
        <strain evidence="6">R-39750</strain>
    </source>
</reference>
<dbReference type="PANTHER" id="PTHR44846:SF1">
    <property type="entry name" value="MANNOSYL-D-GLYCERATE TRANSPORT_METABOLISM SYSTEM REPRESSOR MNGR-RELATED"/>
    <property type="match status" value="1"/>
</dbReference>